<dbReference type="EMBL" id="JNAX01000015">
    <property type="protein sequence ID" value="KGG19740.1"/>
    <property type="molecule type" value="Genomic_DNA"/>
</dbReference>
<dbReference type="FunFam" id="3.40.50.10490:FF:000014">
    <property type="entry name" value="N-acetylmuramic acid 6-phosphate etherase"/>
    <property type="match status" value="1"/>
</dbReference>
<dbReference type="NCBIfam" id="NF009222">
    <property type="entry name" value="PRK12570.1"/>
    <property type="match status" value="1"/>
</dbReference>
<organism evidence="5 6">
    <name type="scientific">Prochlorococcus marinus str. PAC1</name>
    <dbReference type="NCBI Taxonomy" id="59924"/>
    <lineage>
        <taxon>Bacteria</taxon>
        <taxon>Bacillati</taxon>
        <taxon>Cyanobacteriota</taxon>
        <taxon>Cyanophyceae</taxon>
        <taxon>Synechococcales</taxon>
        <taxon>Prochlorococcaceae</taxon>
        <taxon>Prochlorococcus</taxon>
    </lineage>
</organism>
<dbReference type="Proteomes" id="UP000030392">
    <property type="component" value="Unassembled WGS sequence"/>
</dbReference>
<dbReference type="RefSeq" id="WP_052038695.1">
    <property type="nucleotide sequence ID" value="NZ_CP138967.1"/>
</dbReference>
<dbReference type="InterPro" id="IPR046348">
    <property type="entry name" value="SIS_dom_sf"/>
</dbReference>
<dbReference type="Pfam" id="PF22645">
    <property type="entry name" value="GKRP_SIS_N"/>
    <property type="match status" value="1"/>
</dbReference>
<comment type="caution">
    <text evidence="5">The sequence shown here is derived from an EMBL/GenBank/DDBJ whole genome shotgun (WGS) entry which is preliminary data.</text>
</comment>
<dbReference type="GO" id="GO:0097367">
    <property type="term" value="F:carbohydrate derivative binding"/>
    <property type="evidence" value="ECO:0007669"/>
    <property type="project" value="InterPro"/>
</dbReference>
<dbReference type="CDD" id="cd05007">
    <property type="entry name" value="SIS_Etherase"/>
    <property type="match status" value="1"/>
</dbReference>
<feature type="active site" evidence="3">
    <location>
        <position position="123"/>
    </location>
</feature>
<dbReference type="InterPro" id="IPR001347">
    <property type="entry name" value="SIS_dom"/>
</dbReference>
<dbReference type="PANTHER" id="PTHR10088:SF4">
    <property type="entry name" value="GLUCOKINASE REGULATORY PROTEIN"/>
    <property type="match status" value="1"/>
</dbReference>
<feature type="active site" description="Proton donor" evidence="3">
    <location>
        <position position="92"/>
    </location>
</feature>
<keyword evidence="1 3" id="KW-0456">Lyase</keyword>
<dbReference type="PROSITE" id="PS51464">
    <property type="entry name" value="SIS"/>
    <property type="match status" value="1"/>
</dbReference>
<name>A0A0A2C4B7_PROMR</name>
<comment type="pathway">
    <text evidence="3">Amino-sugar metabolism; N-acetylmuramate degradation.</text>
</comment>
<dbReference type="UniPathway" id="UPA00342"/>
<evidence type="ECO:0000256" key="2">
    <source>
        <dbReference type="ARBA" id="ARBA00023277"/>
    </source>
</evidence>
<evidence type="ECO:0000256" key="3">
    <source>
        <dbReference type="HAMAP-Rule" id="MF_00068"/>
    </source>
</evidence>
<evidence type="ECO:0000256" key="1">
    <source>
        <dbReference type="ARBA" id="ARBA00023239"/>
    </source>
</evidence>
<dbReference type="Pfam" id="PF20741">
    <property type="entry name" value="GKRP-like_C"/>
    <property type="match status" value="1"/>
</dbReference>
<evidence type="ECO:0000313" key="6">
    <source>
        <dbReference type="Proteomes" id="UP000030392"/>
    </source>
</evidence>
<comment type="subunit">
    <text evidence="3">Homodimer.</text>
</comment>
<dbReference type="Gene3D" id="1.10.8.1080">
    <property type="match status" value="1"/>
</dbReference>
<dbReference type="AlphaFoldDB" id="A0A0A2C4B7"/>
<accession>A0A0A2C4B7</accession>
<feature type="domain" description="SIS" evidence="4">
    <location>
        <begin position="64"/>
        <end position="227"/>
    </location>
</feature>
<dbReference type="InterPro" id="IPR005486">
    <property type="entry name" value="Glucokinase_regulatory_CS"/>
</dbReference>
<gene>
    <name evidence="3" type="primary">murQ</name>
    <name evidence="5" type="ORF">EV03_2126</name>
</gene>
<comment type="catalytic activity">
    <reaction evidence="3">
        <text>N-acetyl-D-muramate 6-phosphate + H2O = N-acetyl-D-glucosamine 6-phosphate + (R)-lactate</text>
        <dbReference type="Rhea" id="RHEA:26410"/>
        <dbReference type="ChEBI" id="CHEBI:15377"/>
        <dbReference type="ChEBI" id="CHEBI:16004"/>
        <dbReference type="ChEBI" id="CHEBI:57513"/>
        <dbReference type="ChEBI" id="CHEBI:58722"/>
        <dbReference type="EC" id="4.2.1.126"/>
    </reaction>
</comment>
<dbReference type="HAMAP" id="MF_00068">
    <property type="entry name" value="MurQ"/>
    <property type="match status" value="1"/>
</dbReference>
<dbReference type="GO" id="GO:0046348">
    <property type="term" value="P:amino sugar catabolic process"/>
    <property type="evidence" value="ECO:0007669"/>
    <property type="project" value="InterPro"/>
</dbReference>
<evidence type="ECO:0000313" key="5">
    <source>
        <dbReference type="EMBL" id="KGG19740.1"/>
    </source>
</evidence>
<dbReference type="SUPFAM" id="SSF53697">
    <property type="entry name" value="SIS domain"/>
    <property type="match status" value="1"/>
</dbReference>
<dbReference type="NCBIfam" id="TIGR00274">
    <property type="entry name" value="N-acetylmuramic acid 6-phosphate etherase"/>
    <property type="match status" value="1"/>
</dbReference>
<protein>
    <recommendedName>
        <fullName evidence="3">N-acetylmuramic acid 6-phosphate etherase</fullName>
        <shortName evidence="3">MurNAc-6-P etherase</shortName>
        <ecNumber evidence="3">4.2.1.126</ecNumber>
    </recommendedName>
    <alternativeName>
        <fullName evidence="3">N-acetylmuramic acid 6-phosphate hydrolase</fullName>
    </alternativeName>
    <alternativeName>
        <fullName evidence="3">N-acetylmuramic acid 6-phosphate lyase</fullName>
    </alternativeName>
</protein>
<dbReference type="InterPro" id="IPR040190">
    <property type="entry name" value="MURQ/GCKR"/>
</dbReference>
<dbReference type="InterPro" id="IPR005488">
    <property type="entry name" value="Etherase_MurQ"/>
</dbReference>
<sequence>MSDTNNHSKNIIHRILTEQINLTSKELDTKSTKEIVNIFSEADKEPQKAVERVIPELINAIDEITARLKLNGRLFYIGTGTSGRLGVLDASECPPTFCTNPDLVQGIIAGGISSLTRSSEHLEDVSEIAIADLKDRNFSYRDVLIGITASGRTPYVLGALNYSKSISALTISISSVPERDSTLDNDIDIRLITGPEILAGSTRLKAGTATKMALNIISTSVMIKLGKVYGNRMIDLSVSNDKLLDRAIGILFDIGSVDKVTAVQLLKKTNGSVKLSLLVALSGMDVIDAKQLLNDSKGNLRTALIRVKDN</sequence>
<dbReference type="PANTHER" id="PTHR10088">
    <property type="entry name" value="GLUCOKINASE REGULATORY PROTEIN"/>
    <property type="match status" value="1"/>
</dbReference>
<dbReference type="GO" id="GO:0016803">
    <property type="term" value="F:ether hydrolase activity"/>
    <property type="evidence" value="ECO:0007669"/>
    <property type="project" value="TreeGrafter"/>
</dbReference>
<comment type="similarity">
    <text evidence="3">Belongs to the GCKR-like family. MurNAc-6-P etherase subfamily.</text>
</comment>
<evidence type="ECO:0000259" key="4">
    <source>
        <dbReference type="PROSITE" id="PS51464"/>
    </source>
</evidence>
<dbReference type="EC" id="4.2.1.126" evidence="3"/>
<comment type="miscellaneous">
    <text evidence="3">A lyase-type mechanism (elimination/hydration) is suggested for the cleavage of the lactyl ether bond of MurNAc 6-phosphate, with the formation of an alpha,beta-unsaturated aldehyde intermediate with (E)-stereochemistry, followed by the syn addition of water to give product.</text>
</comment>
<dbReference type="GO" id="GO:0097173">
    <property type="term" value="P:N-acetylmuramic acid catabolic process"/>
    <property type="evidence" value="ECO:0007669"/>
    <property type="project" value="UniProtKB-UniPathway"/>
</dbReference>
<dbReference type="PROSITE" id="PS01272">
    <property type="entry name" value="GCKR"/>
    <property type="match status" value="1"/>
</dbReference>
<proteinExistence type="inferred from homology"/>
<dbReference type="GO" id="GO:0016835">
    <property type="term" value="F:carbon-oxygen lyase activity"/>
    <property type="evidence" value="ECO:0007669"/>
    <property type="project" value="UniProtKB-UniRule"/>
</dbReference>
<dbReference type="NCBIfam" id="NF003915">
    <property type="entry name" value="PRK05441.1"/>
    <property type="match status" value="1"/>
</dbReference>
<dbReference type="Gene3D" id="3.40.50.10490">
    <property type="entry name" value="Glucose-6-phosphate isomerase like protein, domain 1"/>
    <property type="match status" value="1"/>
</dbReference>
<keyword evidence="2 3" id="KW-0119">Carbohydrate metabolism</keyword>
<comment type="function">
    <text evidence="3">Specifically catalyzes the cleavage of the D-lactyl ether substituent of MurNAc 6-phosphate, producing GlcNAc 6-phosphate and D-lactate.</text>
</comment>
<dbReference type="GO" id="GO:0009254">
    <property type="term" value="P:peptidoglycan turnover"/>
    <property type="evidence" value="ECO:0007669"/>
    <property type="project" value="TreeGrafter"/>
</dbReference>
<reference evidence="6" key="1">
    <citation type="journal article" date="2014" name="Sci. Data">
        <title>Genomes of diverse isolates of the marine cyanobacterium Prochlorococcus.</title>
        <authorList>
            <person name="Biller S."/>
            <person name="Berube P."/>
            <person name="Thompson J."/>
            <person name="Kelly L."/>
            <person name="Roggensack S."/>
            <person name="Awad L."/>
            <person name="Roache-Johnson K."/>
            <person name="Ding H."/>
            <person name="Giovannoni S.J."/>
            <person name="Moore L.R."/>
            <person name="Chisholm S.W."/>
        </authorList>
    </citation>
    <scope>NUCLEOTIDE SEQUENCE [LARGE SCALE GENOMIC DNA]</scope>
    <source>
        <strain evidence="6">PAC1</strain>
    </source>
</reference>